<proteinExistence type="predicted"/>
<evidence type="ECO:0000313" key="1">
    <source>
        <dbReference type="EMBL" id="MEM4986270.1"/>
    </source>
</evidence>
<dbReference type="Proteomes" id="UP001495910">
    <property type="component" value="Unassembled WGS sequence"/>
</dbReference>
<protein>
    <recommendedName>
        <fullName evidence="3">T4 beta protein</fullName>
    </recommendedName>
</protein>
<gene>
    <name evidence="1" type="ORF">V8G57_02605</name>
</gene>
<dbReference type="InterPro" id="IPR025683">
    <property type="entry name" value="Protein_beta"/>
</dbReference>
<reference evidence="1 2" key="1">
    <citation type="submission" date="2024-02" db="EMBL/GenBank/DDBJ databases">
        <title>Draft genome sequence of Collimonas sp. strain H4R21, an effective mineral-weathering bacterial strain isolated from the beech rhizosphere.</title>
        <authorList>
            <person name="Morin E."/>
            <person name="Uroz S."/>
            <person name="Leveau J.H.J."/>
            <person name="Kumar R."/>
            <person name="Rey M.W."/>
            <person name="Pham J."/>
        </authorList>
    </citation>
    <scope>NUCLEOTIDE SEQUENCE [LARGE SCALE GENOMIC DNA]</scope>
    <source>
        <strain evidence="1 2">H4R21</strain>
    </source>
</reference>
<evidence type="ECO:0000313" key="2">
    <source>
        <dbReference type="Proteomes" id="UP001495910"/>
    </source>
</evidence>
<accession>A0ABU9PQI4</accession>
<keyword evidence="2" id="KW-1185">Reference proteome</keyword>
<sequence length="357" mass="40753">MKNKYRPFLKLKVNEIGALAELWPDLKKEVIPFLDLPKKENSDEEEFCISIQKAAKSVGKHLAKFQSFFLDNYDIDDALLVNGDDNYQFVVEAFRDLDFIPVLGLDRTPRHNQVVFDNVVAGNIKSSTAAIRLQQEDFETFELVEDQLRELMKQGHELFKSWTLVLDNRLCLNVDANRRSAELLRFIAKAKRKFSFAEIVVCGSSIPSSIGEIIAVQQELLHPRVELAIYRLVHQQQPHPNLYLGDYTVVSPLYSDIDIPKESMRNVTAPKIAYSFDNTHYVTRGGSLQRHARGALQYNDLAQALIAKPFYRGAPYSFGDNFLLEKSNFTGKQVTPSSILKPTINAHMTYMCLDFQV</sequence>
<comment type="caution">
    <text evidence="1">The sequence shown here is derived from an EMBL/GenBank/DDBJ whole genome shotgun (WGS) entry which is preliminary data.</text>
</comment>
<dbReference type="EMBL" id="JBANDC010000002">
    <property type="protein sequence ID" value="MEM4986270.1"/>
    <property type="molecule type" value="Genomic_DNA"/>
</dbReference>
<dbReference type="Pfam" id="PF14350">
    <property type="entry name" value="Beta_protein"/>
    <property type="match status" value="1"/>
</dbReference>
<name>A0ABU9PQI4_9BURK</name>
<dbReference type="RefSeq" id="WP_342828090.1">
    <property type="nucleotide sequence ID" value="NZ_JBANDC010000002.1"/>
</dbReference>
<organism evidence="1 2">
    <name type="scientific">Collimonas rhizosphaerae</name>
    <dbReference type="NCBI Taxonomy" id="3126357"/>
    <lineage>
        <taxon>Bacteria</taxon>
        <taxon>Pseudomonadati</taxon>
        <taxon>Pseudomonadota</taxon>
        <taxon>Betaproteobacteria</taxon>
        <taxon>Burkholderiales</taxon>
        <taxon>Oxalobacteraceae</taxon>
        <taxon>Collimonas</taxon>
    </lineage>
</organism>
<evidence type="ECO:0008006" key="3">
    <source>
        <dbReference type="Google" id="ProtNLM"/>
    </source>
</evidence>